<dbReference type="InterPro" id="IPR022111">
    <property type="entry name" value="Rhodanese_C"/>
</dbReference>
<keyword evidence="4" id="KW-1185">Reference proteome</keyword>
<evidence type="ECO:0000259" key="2">
    <source>
        <dbReference type="PROSITE" id="PS50206"/>
    </source>
</evidence>
<dbReference type="NCBIfam" id="NF001135">
    <property type="entry name" value="PRK00142.1-3"/>
    <property type="match status" value="1"/>
</dbReference>
<keyword evidence="1" id="KW-0819">tRNA processing</keyword>
<keyword evidence="1" id="KW-0560">Oxidoreductase</keyword>
<name>A0ABN8FDT8_9BACL</name>
<dbReference type="SMART" id="SM00450">
    <property type="entry name" value="RHOD"/>
    <property type="match status" value="1"/>
</dbReference>
<dbReference type="PROSITE" id="PS50206">
    <property type="entry name" value="RHODANESE_3"/>
    <property type="match status" value="1"/>
</dbReference>
<organism evidence="3 4">
    <name type="scientific">Paenibacillus pseudetheri</name>
    <dbReference type="NCBI Taxonomy" id="2897682"/>
    <lineage>
        <taxon>Bacteria</taxon>
        <taxon>Bacillati</taxon>
        <taxon>Bacillota</taxon>
        <taxon>Bacilli</taxon>
        <taxon>Bacillales</taxon>
        <taxon>Paenibacillaceae</taxon>
        <taxon>Paenibacillus</taxon>
    </lineage>
</organism>
<dbReference type="InterPro" id="IPR036873">
    <property type="entry name" value="Rhodanese-like_dom_sf"/>
</dbReference>
<dbReference type="InterPro" id="IPR020936">
    <property type="entry name" value="TrhO"/>
</dbReference>
<sequence length="298" mass="33949">MKPQSEYAILLYYKFVKVPDAEQFAQEHLAYCKELDVKGRILISDEGINGTLSGTIAQTEQYMKDLRANPLFSDIVFKIDEADGHAFKKIFVRYKKELVTFRVEDELDPNVITGEHLAPKDFYEMMQRDDVVILDGRTGYEFDLGHFHGSIRPEVDSFKEFPDWIRENMSELKDKPILTYCTGGIRCEKLSGFMMKEGFQQVYQLDGGIVTYGKDPEVQGQLFDGKCYVFDERISVQINHTDGDIIVGRCHHCGKPADRFINCANDACHLQHICCEDCEKVHSGHCSDECEAITNAAG</sequence>
<dbReference type="Gene3D" id="3.40.250.10">
    <property type="entry name" value="Rhodanese-like domain"/>
    <property type="match status" value="1"/>
</dbReference>
<dbReference type="CDD" id="cd01518">
    <property type="entry name" value="RHOD_YceA"/>
    <property type="match status" value="1"/>
</dbReference>
<proteinExistence type="inferred from homology"/>
<evidence type="ECO:0000313" key="3">
    <source>
        <dbReference type="EMBL" id="CAH1055187.1"/>
    </source>
</evidence>
<dbReference type="EMBL" id="CAKMAB010000005">
    <property type="protein sequence ID" value="CAH1055187.1"/>
    <property type="molecule type" value="Genomic_DNA"/>
</dbReference>
<dbReference type="InterPro" id="IPR001763">
    <property type="entry name" value="Rhodanese-like_dom"/>
</dbReference>
<evidence type="ECO:0000256" key="1">
    <source>
        <dbReference type="HAMAP-Rule" id="MF_00469"/>
    </source>
</evidence>
<dbReference type="Proteomes" id="UP000838749">
    <property type="component" value="Unassembled WGS sequence"/>
</dbReference>
<dbReference type="Pfam" id="PF00581">
    <property type="entry name" value="Rhodanese"/>
    <property type="match status" value="1"/>
</dbReference>
<comment type="catalytic activity">
    <reaction evidence="1">
        <text>uridine(34) in tRNA + AH2 + O2 = 5-hydroxyuridine(34) in tRNA + A + H2O</text>
        <dbReference type="Rhea" id="RHEA:64224"/>
        <dbReference type="Rhea" id="RHEA-COMP:11727"/>
        <dbReference type="Rhea" id="RHEA-COMP:13381"/>
        <dbReference type="ChEBI" id="CHEBI:13193"/>
        <dbReference type="ChEBI" id="CHEBI:15377"/>
        <dbReference type="ChEBI" id="CHEBI:15379"/>
        <dbReference type="ChEBI" id="CHEBI:17499"/>
        <dbReference type="ChEBI" id="CHEBI:65315"/>
        <dbReference type="ChEBI" id="CHEBI:136877"/>
    </reaction>
</comment>
<dbReference type="PANTHER" id="PTHR43268">
    <property type="entry name" value="THIOSULFATE SULFURTRANSFERASE/RHODANESE-LIKE DOMAIN-CONTAINING PROTEIN 2"/>
    <property type="match status" value="1"/>
</dbReference>
<comment type="similarity">
    <text evidence="1">Belongs to the TrhO family.</text>
</comment>
<dbReference type="EC" id="1.14.-.-" evidence="1"/>
<dbReference type="Pfam" id="PF12368">
    <property type="entry name" value="Rhodanese_C"/>
    <property type="match status" value="1"/>
</dbReference>
<reference evidence="3" key="1">
    <citation type="submission" date="2021-12" db="EMBL/GenBank/DDBJ databases">
        <authorList>
            <person name="Criscuolo A."/>
        </authorList>
    </citation>
    <scope>NUCLEOTIDE SEQUENCE</scope>
    <source>
        <strain evidence="3">CIP111894</strain>
    </source>
</reference>
<dbReference type="Pfam" id="PF17773">
    <property type="entry name" value="UPF0176_N"/>
    <property type="match status" value="1"/>
</dbReference>
<gene>
    <name evidence="1" type="primary">trhO</name>
    <name evidence="3" type="ORF">PAECIP111894_01337</name>
</gene>
<feature type="domain" description="Rhodanese" evidence="2">
    <location>
        <begin position="127"/>
        <end position="221"/>
    </location>
</feature>
<evidence type="ECO:0000313" key="4">
    <source>
        <dbReference type="Proteomes" id="UP000838749"/>
    </source>
</evidence>
<comment type="function">
    <text evidence="1">Catalyzes oxygen-dependent 5-hydroxyuridine (ho5U) modification at position 34 in tRNAs.</text>
</comment>
<dbReference type="SUPFAM" id="SSF52821">
    <property type="entry name" value="Rhodanese/Cell cycle control phosphatase"/>
    <property type="match status" value="1"/>
</dbReference>
<comment type="caution">
    <text evidence="3">The sequence shown here is derived from an EMBL/GenBank/DDBJ whole genome shotgun (WGS) entry which is preliminary data.</text>
</comment>
<dbReference type="PANTHER" id="PTHR43268:SF3">
    <property type="entry name" value="RHODANESE-LIKE DOMAIN-CONTAINING PROTEIN 7-RELATED"/>
    <property type="match status" value="1"/>
</dbReference>
<dbReference type="Gene3D" id="3.30.70.100">
    <property type="match status" value="1"/>
</dbReference>
<dbReference type="HAMAP" id="MF_00469">
    <property type="entry name" value="TrhO"/>
    <property type="match status" value="1"/>
</dbReference>
<dbReference type="RefSeq" id="WP_234532433.1">
    <property type="nucleotide sequence ID" value="NZ_CAKMAB010000005.1"/>
</dbReference>
<accession>A0ABN8FDT8</accession>
<dbReference type="InterPro" id="IPR040503">
    <property type="entry name" value="TRHO_N"/>
</dbReference>
<protein>
    <recommendedName>
        <fullName evidence="1">tRNA uridine(34) hydroxylase</fullName>
        <ecNumber evidence="1">1.14.-.-</ecNumber>
    </recommendedName>
    <alternativeName>
        <fullName evidence="1">tRNA hydroxylation protein O</fullName>
    </alternativeName>
</protein>